<feature type="region of interest" description="Disordered" evidence="1">
    <location>
        <begin position="104"/>
        <end position="160"/>
    </location>
</feature>
<evidence type="ECO:0000313" key="3">
    <source>
        <dbReference type="EMBL" id="KAL3859013.1"/>
    </source>
</evidence>
<dbReference type="EMBL" id="JBJQND010000012">
    <property type="protein sequence ID" value="KAL3858983.1"/>
    <property type="molecule type" value="Genomic_DNA"/>
</dbReference>
<dbReference type="Proteomes" id="UP001634394">
    <property type="component" value="Unassembled WGS sequence"/>
</dbReference>
<comment type="caution">
    <text evidence="3">The sequence shown here is derived from an EMBL/GenBank/DDBJ whole genome shotgun (WGS) entry which is preliminary data.</text>
</comment>
<feature type="compositionally biased region" description="Basic and acidic residues" evidence="1">
    <location>
        <begin position="122"/>
        <end position="142"/>
    </location>
</feature>
<reference evidence="3 4" key="1">
    <citation type="submission" date="2024-11" db="EMBL/GenBank/DDBJ databases">
        <title>Chromosome-level genome assembly of the freshwater bivalve Anodonta woodiana.</title>
        <authorList>
            <person name="Chen X."/>
        </authorList>
    </citation>
    <scope>NUCLEOTIDE SEQUENCE [LARGE SCALE GENOMIC DNA]</scope>
    <source>
        <strain evidence="3">MN2024</strain>
        <tissue evidence="3">Gills</tissue>
    </source>
</reference>
<proteinExistence type="predicted"/>
<evidence type="ECO:0000256" key="1">
    <source>
        <dbReference type="SAM" id="MobiDB-lite"/>
    </source>
</evidence>
<dbReference type="AlphaFoldDB" id="A0ABD3VE14"/>
<gene>
    <name evidence="2" type="ORF">ACJMK2_009227</name>
    <name evidence="3" type="ORF">ACJMK2_009254</name>
</gene>
<accession>A0ABD3VE14</accession>
<evidence type="ECO:0000313" key="2">
    <source>
        <dbReference type="EMBL" id="KAL3858983.1"/>
    </source>
</evidence>
<protein>
    <submittedName>
        <fullName evidence="3">Uncharacterized protein</fullName>
    </submittedName>
</protein>
<dbReference type="EMBL" id="JBJQND010000012">
    <property type="protein sequence ID" value="KAL3859013.1"/>
    <property type="molecule type" value="Genomic_DNA"/>
</dbReference>
<feature type="compositionally biased region" description="Low complexity" evidence="1">
    <location>
        <begin position="143"/>
        <end position="153"/>
    </location>
</feature>
<sequence length="233" mass="27129">MTTQDFKTSAIPNGSFGQVKNSIRVVADRVEVIDQKVEAIDTGLRYVPTRVGEIETSLHASNKNMEEIKWRNDVHSAKIKSMQQEMEEMRLQNEALRHQMQEFRNIPVYQESPKGDYYPGSPRRDIRDGYQQDRSPRDDYYQGRDAGGQAQAQPKRDDIFNPKEPAVRYQNNETFRPAGYHGPNQKLVGDYKTSYKSHFVEPKTLMMNIGSKVMIYFLIPKLFYDCTLNWNHL</sequence>
<organism evidence="3 4">
    <name type="scientific">Sinanodonta woodiana</name>
    <name type="common">Chinese pond mussel</name>
    <name type="synonym">Anodonta woodiana</name>
    <dbReference type="NCBI Taxonomy" id="1069815"/>
    <lineage>
        <taxon>Eukaryota</taxon>
        <taxon>Metazoa</taxon>
        <taxon>Spiralia</taxon>
        <taxon>Lophotrochozoa</taxon>
        <taxon>Mollusca</taxon>
        <taxon>Bivalvia</taxon>
        <taxon>Autobranchia</taxon>
        <taxon>Heteroconchia</taxon>
        <taxon>Palaeoheterodonta</taxon>
        <taxon>Unionida</taxon>
        <taxon>Unionoidea</taxon>
        <taxon>Unionidae</taxon>
        <taxon>Unioninae</taxon>
        <taxon>Sinanodonta</taxon>
    </lineage>
</organism>
<evidence type="ECO:0000313" key="4">
    <source>
        <dbReference type="Proteomes" id="UP001634394"/>
    </source>
</evidence>
<name>A0ABD3VE14_SINWO</name>
<keyword evidence="4" id="KW-1185">Reference proteome</keyword>